<dbReference type="InterPro" id="IPR037235">
    <property type="entry name" value="TRCF-like_C_D7"/>
</dbReference>
<dbReference type="PANTHER" id="PTHR47964">
    <property type="entry name" value="ATP-DEPENDENT DNA HELICASE HOMOLOG RECG, CHLOROPLASTIC"/>
    <property type="match status" value="1"/>
</dbReference>
<dbReference type="GO" id="GO:0016787">
    <property type="term" value="F:hydrolase activity"/>
    <property type="evidence" value="ECO:0007669"/>
    <property type="project" value="UniProtKB-KW"/>
</dbReference>
<dbReference type="InterPro" id="IPR047112">
    <property type="entry name" value="RecG/Mfd"/>
</dbReference>
<evidence type="ECO:0000256" key="12">
    <source>
        <dbReference type="ARBA" id="ARBA00070128"/>
    </source>
</evidence>
<dbReference type="InterPro" id="IPR001650">
    <property type="entry name" value="Helicase_C-like"/>
</dbReference>
<comment type="caution">
    <text evidence="16">The sequence shown here is derived from an EMBL/GenBank/DDBJ whole genome shotgun (WGS) entry which is preliminary data.</text>
</comment>
<dbReference type="SMART" id="SM01058">
    <property type="entry name" value="CarD_TRCF"/>
    <property type="match status" value="1"/>
</dbReference>
<dbReference type="NCBIfam" id="TIGR00580">
    <property type="entry name" value="mfd"/>
    <property type="match status" value="1"/>
</dbReference>
<keyword evidence="7 13" id="KW-0067">ATP-binding</keyword>
<dbReference type="HAMAP" id="MF_00969">
    <property type="entry name" value="TRCF"/>
    <property type="match status" value="1"/>
</dbReference>
<feature type="domain" description="Helicase C-terminal" evidence="15">
    <location>
        <begin position="821"/>
        <end position="975"/>
    </location>
</feature>
<dbReference type="InterPro" id="IPR036101">
    <property type="entry name" value="CarD-like/TRCF_RID_sf"/>
</dbReference>
<comment type="subcellular location">
    <subcellularLocation>
        <location evidence="1 13">Cytoplasm</location>
    </subcellularLocation>
</comment>
<name>A0A4R7KTL6_9CLOT</name>
<dbReference type="Pfam" id="PF00270">
    <property type="entry name" value="DEAD"/>
    <property type="match status" value="1"/>
</dbReference>
<evidence type="ECO:0000256" key="6">
    <source>
        <dbReference type="ARBA" id="ARBA00022806"/>
    </source>
</evidence>
<sequence>MKFKGLNDIFKRSEEYKGLFEAIKKGKTPCQIHGLSESQKAYVSYCLFEDFGGQTLVLTHNDIEARKIYEDIKTFTDQCLYFPAKEMVFNVDVTSGEINAERLRVINRVISGEEVIVVASVDAVLYRMPHRDIFKKAVFDIKTGDILDILELSSRLIDLGYERVEIVEGKGQFAQRGGIIDIFSTFEELPIRIEFFDDEVDTIRPFDVITQRSMDRISQFRVYPAREVLVDKDSISSVVERINRDLDTRYKAYSKKNKDAAERLKSRVKENVERFKNLRYFEGIDSYIPYIYSVTNSFISYFNSPLVILDESGRVAQRIKTAFDEFQEVYKSMLEKGDVLPLQGEYMLEPEYIMYLIKSNSIAALNMLPRIVEDFRPQYIGNFNAISMNPLSGNMEYLLDEIRQRTDKAYSILIMAGTPARAERLTKSLKNEGFKAYYKEDIDSIQEGTIVITSGSVSRGMEFPDVKLSIISDKEVYKESKKERKKTFTKRSRKIESFTDIKPGDYVVHVNHGIGIFKGIKELIIEGIKKDYLVLQYKAGDTLYVPVEQLDMVQKYIGGDENPPKINKLGGNEWAKTKNKVKESLKEMAEDLVKLYAERSTLKGHAFSKDTPWQRQFEEEFPYQETPDQLSAIEEIKKDMEMPKPMDRLLCGDVGYGKTEVAMRAAFKAVMDGKQVAVLVPTTILAEQHYNNFVQRFRDFPIKIDMISRFRSREQQKKTLKELAAGNVDIIIGTHRLLQKDIKYKDLGLLIVDEEQRFGVSHKEKIKALKKNIDVLTLTATPIPRTLHMSLIGVRDMSIIETPPEERYPVQTYVMEYNEGIIRDAIIREISRGGQVFFVYNRVETIKDMQISLSRLVPEAKIVVAHGQMDEKELEEVILSFIQGEGDILLCTTIIETGIDIPNVNTLIVYDADRMGLSQLYQLRGRVGRSNRLAYAYFTYRRDKVLTEVAEKRLKAIKEFTEFGSGFKIAMRDLEIRGAGNLLGTQQHGHMAAVGYDLYCKLLEEAVRELKGEEKEEYIETSIELTVNAYIPDDYIDDEMLKIEIYKKIASIENLEDKMDIEEELIDRFGEPPRPLESLINIAYIKAIARKLKVLTIKQVDRDIFLHFKDGEYIGLETIRQLNEKFQGRISYSSKENSIIKIKSGSAGASEVLKILKDILEYIGRLHNE</sequence>
<dbReference type="RefSeq" id="WP_133627104.1">
    <property type="nucleotide sequence ID" value="NZ_SOAZ01000002.1"/>
</dbReference>
<dbReference type="Gene3D" id="3.40.50.11180">
    <property type="match status" value="1"/>
</dbReference>
<dbReference type="SMART" id="SM00487">
    <property type="entry name" value="DEXDc"/>
    <property type="match status" value="1"/>
</dbReference>
<dbReference type="EMBL" id="SOAZ01000002">
    <property type="protein sequence ID" value="TDT63458.1"/>
    <property type="molecule type" value="Genomic_DNA"/>
</dbReference>
<evidence type="ECO:0000256" key="4">
    <source>
        <dbReference type="ARBA" id="ARBA00022763"/>
    </source>
</evidence>
<dbReference type="Pfam" id="PF17757">
    <property type="entry name" value="UvrB_inter"/>
    <property type="match status" value="1"/>
</dbReference>
<dbReference type="Proteomes" id="UP000295325">
    <property type="component" value="Unassembled WGS sequence"/>
</dbReference>
<evidence type="ECO:0000313" key="17">
    <source>
        <dbReference type="Proteomes" id="UP000295325"/>
    </source>
</evidence>
<keyword evidence="9 13" id="KW-0234">DNA repair</keyword>
<evidence type="ECO:0000256" key="9">
    <source>
        <dbReference type="ARBA" id="ARBA00023204"/>
    </source>
</evidence>
<reference evidence="16 17" key="1">
    <citation type="submission" date="2019-03" db="EMBL/GenBank/DDBJ databases">
        <title>Genomic Encyclopedia of Type Strains, Phase IV (KMG-IV): sequencing the most valuable type-strain genomes for metagenomic binning, comparative biology and taxonomic classification.</title>
        <authorList>
            <person name="Goeker M."/>
        </authorList>
    </citation>
    <scope>NUCLEOTIDE SEQUENCE [LARGE SCALE GENOMIC DNA]</scope>
    <source>
        <strain evidence="16 17">DSM 24455</strain>
    </source>
</reference>
<keyword evidence="3 13" id="KW-0547">Nucleotide-binding</keyword>
<feature type="domain" description="Helicase ATP-binding" evidence="14">
    <location>
        <begin position="639"/>
        <end position="800"/>
    </location>
</feature>
<proteinExistence type="inferred from homology"/>
<evidence type="ECO:0000256" key="5">
    <source>
        <dbReference type="ARBA" id="ARBA00022801"/>
    </source>
</evidence>
<dbReference type="PROSITE" id="PS51194">
    <property type="entry name" value="HELICASE_CTER"/>
    <property type="match status" value="1"/>
</dbReference>
<dbReference type="GO" id="GO:0005524">
    <property type="term" value="F:ATP binding"/>
    <property type="evidence" value="ECO:0007669"/>
    <property type="project" value="UniProtKB-UniRule"/>
</dbReference>
<dbReference type="FunFam" id="3.40.50.300:FF:000546">
    <property type="entry name" value="Transcription-repair-coupling factor"/>
    <property type="match status" value="1"/>
</dbReference>
<evidence type="ECO:0000313" key="16">
    <source>
        <dbReference type="EMBL" id="TDT63458.1"/>
    </source>
</evidence>
<dbReference type="CDD" id="cd17991">
    <property type="entry name" value="DEXHc_TRCF"/>
    <property type="match status" value="1"/>
</dbReference>
<dbReference type="SMART" id="SM00490">
    <property type="entry name" value="HELICc"/>
    <property type="match status" value="1"/>
</dbReference>
<dbReference type="InterPro" id="IPR004576">
    <property type="entry name" value="Mfd"/>
</dbReference>
<evidence type="ECO:0000256" key="11">
    <source>
        <dbReference type="ARBA" id="ARBA00061399"/>
    </source>
</evidence>
<dbReference type="AlphaFoldDB" id="A0A4R7KTL6"/>
<dbReference type="PANTHER" id="PTHR47964:SF1">
    <property type="entry name" value="ATP-DEPENDENT DNA HELICASE HOMOLOG RECG, CHLOROPLASTIC"/>
    <property type="match status" value="1"/>
</dbReference>
<evidence type="ECO:0000256" key="1">
    <source>
        <dbReference type="ARBA" id="ARBA00004496"/>
    </source>
</evidence>
<evidence type="ECO:0000259" key="14">
    <source>
        <dbReference type="PROSITE" id="PS51192"/>
    </source>
</evidence>
<dbReference type="InterPro" id="IPR011545">
    <property type="entry name" value="DEAD/DEAH_box_helicase_dom"/>
</dbReference>
<dbReference type="GO" id="GO:0006355">
    <property type="term" value="P:regulation of DNA-templated transcription"/>
    <property type="evidence" value="ECO:0007669"/>
    <property type="project" value="UniProtKB-UniRule"/>
</dbReference>
<dbReference type="SUPFAM" id="SSF141259">
    <property type="entry name" value="CarD-like"/>
    <property type="match status" value="1"/>
</dbReference>
<dbReference type="Gene3D" id="3.90.1150.50">
    <property type="entry name" value="Transcription-repair-coupling factor, D7 domain"/>
    <property type="match status" value="1"/>
</dbReference>
<comment type="similarity">
    <text evidence="10 13">In the N-terminal section; belongs to the UvrB family.</text>
</comment>
<keyword evidence="2 13" id="KW-0963">Cytoplasm</keyword>
<evidence type="ECO:0000256" key="8">
    <source>
        <dbReference type="ARBA" id="ARBA00023125"/>
    </source>
</evidence>
<accession>A0A4R7KTL6</accession>
<dbReference type="SMART" id="SM00982">
    <property type="entry name" value="TRCF"/>
    <property type="match status" value="1"/>
</dbReference>
<organism evidence="16 17">
    <name type="scientific">Fonticella tunisiensis</name>
    <dbReference type="NCBI Taxonomy" id="1096341"/>
    <lineage>
        <taxon>Bacteria</taxon>
        <taxon>Bacillati</taxon>
        <taxon>Bacillota</taxon>
        <taxon>Clostridia</taxon>
        <taxon>Eubacteriales</taxon>
        <taxon>Clostridiaceae</taxon>
        <taxon>Fonticella</taxon>
    </lineage>
</organism>
<dbReference type="SUPFAM" id="SSF52540">
    <property type="entry name" value="P-loop containing nucleoside triphosphate hydrolases"/>
    <property type="match status" value="4"/>
</dbReference>
<gene>
    <name evidence="13" type="primary">mfd</name>
    <name evidence="16" type="ORF">EDD71_102220</name>
</gene>
<comment type="function">
    <text evidence="13">Couples transcription and DNA repair by recognizing RNA polymerase (RNAP) stalled at DNA lesions. Mediates ATP-dependent release of RNAP and its truncated transcript from the DNA, and recruitment of nucleotide excision repair machinery to the damaged site.</text>
</comment>
<dbReference type="GO" id="GO:0005737">
    <property type="term" value="C:cytoplasm"/>
    <property type="evidence" value="ECO:0007669"/>
    <property type="project" value="UniProtKB-SubCell"/>
</dbReference>
<dbReference type="Pfam" id="PF02559">
    <property type="entry name" value="CarD_TRCF_RID"/>
    <property type="match status" value="1"/>
</dbReference>
<dbReference type="OrthoDB" id="9804325at2"/>
<dbReference type="Gene3D" id="2.40.10.170">
    <property type="match status" value="1"/>
</dbReference>
<dbReference type="Pfam" id="PF00271">
    <property type="entry name" value="Helicase_C"/>
    <property type="match status" value="1"/>
</dbReference>
<evidence type="ECO:0000256" key="7">
    <source>
        <dbReference type="ARBA" id="ARBA00022840"/>
    </source>
</evidence>
<comment type="similarity">
    <text evidence="11 13">In the C-terminal section; belongs to the helicase family. RecG subfamily.</text>
</comment>
<dbReference type="GO" id="GO:0003684">
    <property type="term" value="F:damaged DNA binding"/>
    <property type="evidence" value="ECO:0007669"/>
    <property type="project" value="InterPro"/>
</dbReference>
<dbReference type="PROSITE" id="PS51192">
    <property type="entry name" value="HELICASE_ATP_BIND_1"/>
    <property type="match status" value="1"/>
</dbReference>
<dbReference type="InterPro" id="IPR005118">
    <property type="entry name" value="TRCF_C"/>
</dbReference>
<dbReference type="GO" id="GO:0000716">
    <property type="term" value="P:transcription-coupled nucleotide-excision repair, DNA damage recognition"/>
    <property type="evidence" value="ECO:0007669"/>
    <property type="project" value="UniProtKB-UniRule"/>
</dbReference>
<keyword evidence="4 13" id="KW-0227">DNA damage</keyword>
<dbReference type="InterPro" id="IPR027417">
    <property type="entry name" value="P-loop_NTPase"/>
</dbReference>
<dbReference type="GO" id="GO:0003678">
    <property type="term" value="F:DNA helicase activity"/>
    <property type="evidence" value="ECO:0007669"/>
    <property type="project" value="TreeGrafter"/>
</dbReference>
<evidence type="ECO:0000256" key="13">
    <source>
        <dbReference type="HAMAP-Rule" id="MF_00969"/>
    </source>
</evidence>
<keyword evidence="8 13" id="KW-0238">DNA-binding</keyword>
<evidence type="ECO:0000259" key="15">
    <source>
        <dbReference type="PROSITE" id="PS51194"/>
    </source>
</evidence>
<dbReference type="Gene3D" id="3.30.2060.10">
    <property type="entry name" value="Penicillin-binding protein 1b domain"/>
    <property type="match status" value="1"/>
</dbReference>
<evidence type="ECO:0000256" key="10">
    <source>
        <dbReference type="ARBA" id="ARBA00061104"/>
    </source>
</evidence>
<evidence type="ECO:0000256" key="2">
    <source>
        <dbReference type="ARBA" id="ARBA00022490"/>
    </source>
</evidence>
<dbReference type="SUPFAM" id="SSF143517">
    <property type="entry name" value="TRCF domain-like"/>
    <property type="match status" value="1"/>
</dbReference>
<evidence type="ECO:0000256" key="3">
    <source>
        <dbReference type="ARBA" id="ARBA00022741"/>
    </source>
</evidence>
<dbReference type="InterPro" id="IPR003711">
    <property type="entry name" value="CarD-like/TRCF_RID"/>
</dbReference>
<protein>
    <recommendedName>
        <fullName evidence="12 13">Transcription-repair-coupling factor</fullName>
        <shortName evidence="13">TRCF</shortName>
        <ecNumber evidence="13">3.6.4.-</ecNumber>
    </recommendedName>
</protein>
<dbReference type="Gene3D" id="3.40.50.300">
    <property type="entry name" value="P-loop containing nucleotide triphosphate hydrolases"/>
    <property type="match status" value="3"/>
</dbReference>
<keyword evidence="5 13" id="KW-0378">Hydrolase</keyword>
<keyword evidence="17" id="KW-1185">Reference proteome</keyword>
<dbReference type="InterPro" id="IPR014001">
    <property type="entry name" value="Helicase_ATP-bd"/>
</dbReference>
<dbReference type="InterPro" id="IPR041471">
    <property type="entry name" value="UvrB_inter"/>
</dbReference>
<dbReference type="Pfam" id="PF03461">
    <property type="entry name" value="TRCF"/>
    <property type="match status" value="1"/>
</dbReference>
<dbReference type="EC" id="3.6.4.-" evidence="13"/>
<keyword evidence="6" id="KW-0347">Helicase</keyword>